<name>A0A5N6KME3_MONLA</name>
<comment type="caution">
    <text evidence="2">The sequence shown here is derived from an EMBL/GenBank/DDBJ whole genome shotgun (WGS) entry which is preliminary data.</text>
</comment>
<accession>A0A5N6KME3</accession>
<evidence type="ECO:0000313" key="2">
    <source>
        <dbReference type="EMBL" id="KAB8304791.1"/>
    </source>
</evidence>
<protein>
    <submittedName>
        <fullName evidence="2">Uncharacterized protein</fullName>
    </submittedName>
</protein>
<proteinExistence type="predicted"/>
<sequence length="146" mass="16693">MRSEARCKPKPAKSKKMSIYTYTHTHLSTYIHKLNTINPLNQIPSSISFITIYLPIYLPTYTSLTPHAHTAHTLSTIFYNIIVSISSISFADQSNIKRNRPSHFRTFTISHCIIPWMLATFPFSPSISYIQSHSLFTALYLQAQPS</sequence>
<keyword evidence="1" id="KW-0812">Transmembrane</keyword>
<keyword evidence="3" id="KW-1185">Reference proteome</keyword>
<gene>
    <name evidence="2" type="ORF">EYC80_004136</name>
</gene>
<evidence type="ECO:0000256" key="1">
    <source>
        <dbReference type="SAM" id="Phobius"/>
    </source>
</evidence>
<keyword evidence="1" id="KW-0472">Membrane</keyword>
<dbReference type="EMBL" id="VIGI01000001">
    <property type="protein sequence ID" value="KAB8304791.1"/>
    <property type="molecule type" value="Genomic_DNA"/>
</dbReference>
<keyword evidence="1" id="KW-1133">Transmembrane helix</keyword>
<organism evidence="2 3">
    <name type="scientific">Monilinia laxa</name>
    <name type="common">Brown rot fungus</name>
    <name type="synonym">Sclerotinia laxa</name>
    <dbReference type="NCBI Taxonomy" id="61186"/>
    <lineage>
        <taxon>Eukaryota</taxon>
        <taxon>Fungi</taxon>
        <taxon>Dikarya</taxon>
        <taxon>Ascomycota</taxon>
        <taxon>Pezizomycotina</taxon>
        <taxon>Leotiomycetes</taxon>
        <taxon>Helotiales</taxon>
        <taxon>Sclerotiniaceae</taxon>
        <taxon>Monilinia</taxon>
    </lineage>
</organism>
<dbReference type="Proteomes" id="UP000326757">
    <property type="component" value="Unassembled WGS sequence"/>
</dbReference>
<dbReference type="AlphaFoldDB" id="A0A5N6KME3"/>
<reference evidence="2 3" key="1">
    <citation type="submission" date="2019-06" db="EMBL/GenBank/DDBJ databases">
        <title>Genome Sequence of the Brown Rot Fungal Pathogen Monilinia laxa.</title>
        <authorList>
            <person name="De Miccolis Angelini R.M."/>
            <person name="Landi L."/>
            <person name="Abate D."/>
            <person name="Pollastro S."/>
            <person name="Romanazzi G."/>
            <person name="Faretra F."/>
        </authorList>
    </citation>
    <scope>NUCLEOTIDE SEQUENCE [LARGE SCALE GENOMIC DNA]</scope>
    <source>
        <strain evidence="2 3">Mlax316</strain>
    </source>
</reference>
<feature type="transmembrane region" description="Helical" evidence="1">
    <location>
        <begin position="40"/>
        <end position="58"/>
    </location>
</feature>
<evidence type="ECO:0000313" key="3">
    <source>
        <dbReference type="Proteomes" id="UP000326757"/>
    </source>
</evidence>
<feature type="transmembrane region" description="Helical" evidence="1">
    <location>
        <begin position="70"/>
        <end position="91"/>
    </location>
</feature>